<sequence>METESLSDLFRRLDARNRENVALAGLGIRTSADIFEAIQSQYEHSRSQRNAAYGGSVVSPALVDLGIRTSADILEALNGENGQKSGDMSSRRRHRLHRKPGIMSSGQGQVVDSAEGTVENGPQEEPRHRSELKRSGPRSDDGQLPHKRPRTVERQERSESEQVQDLANVLGVLEEDFAEKERLSDDQTWCTPVSHERKAKTVEEFYKAFHDMRTLPVLTCMFCYRKHSRAELQYVDWDWWVANAIEKRDGSPFKCVQCFPVGQKILGWDASTCFLTS</sequence>
<evidence type="ECO:0000256" key="1">
    <source>
        <dbReference type="SAM" id="MobiDB-lite"/>
    </source>
</evidence>
<protein>
    <submittedName>
        <fullName evidence="2">Uncharacterized protein</fullName>
    </submittedName>
</protein>
<dbReference type="AlphaFoldDB" id="W9J9Y8"/>
<evidence type="ECO:0000313" key="2">
    <source>
        <dbReference type="EMBL" id="EWZ28872.1"/>
    </source>
</evidence>
<accession>W9J9Y8</accession>
<organism evidence="2">
    <name type="scientific">Fusarium oxysporum Fo47</name>
    <dbReference type="NCBI Taxonomy" id="660027"/>
    <lineage>
        <taxon>Eukaryota</taxon>
        <taxon>Fungi</taxon>
        <taxon>Dikarya</taxon>
        <taxon>Ascomycota</taxon>
        <taxon>Pezizomycotina</taxon>
        <taxon>Sordariomycetes</taxon>
        <taxon>Hypocreomycetidae</taxon>
        <taxon>Hypocreales</taxon>
        <taxon>Nectriaceae</taxon>
        <taxon>Fusarium</taxon>
        <taxon>Fusarium oxysporum species complex</taxon>
    </lineage>
</organism>
<dbReference type="Proteomes" id="UP000030766">
    <property type="component" value="Unassembled WGS sequence"/>
</dbReference>
<dbReference type="HOGENOM" id="CLU_1004884_0_0_1"/>
<feature type="region of interest" description="Disordered" evidence="1">
    <location>
        <begin position="78"/>
        <end position="164"/>
    </location>
</feature>
<proteinExistence type="predicted"/>
<feature type="compositionally biased region" description="Basic and acidic residues" evidence="1">
    <location>
        <begin position="124"/>
        <end position="160"/>
    </location>
</feature>
<reference evidence="2" key="2">
    <citation type="submission" date="2012-06" db="EMBL/GenBank/DDBJ databases">
        <title>Annotation of the Genome Sequence of Fusarium oxysporum Fo47.</title>
        <authorList>
            <consortium name="The Broad Institute Genomics Platform"/>
            <person name="Ma L.-J."/>
            <person name="Corby-Kistler H."/>
            <person name="Broz K."/>
            <person name="Gale L.R."/>
            <person name="Jonkers W."/>
            <person name="O'Donnell K."/>
            <person name="Ploetz R."/>
            <person name="Steinberg C."/>
            <person name="Schwartz D.C."/>
            <person name="VanEtten H."/>
            <person name="Zhou S."/>
            <person name="Young S.K."/>
            <person name="Zeng Q."/>
            <person name="Gargeya S."/>
            <person name="Fitzgerald M."/>
            <person name="Abouelleil A."/>
            <person name="Alvarado L."/>
            <person name="Chapman S.B."/>
            <person name="Gainer-Dewar J."/>
            <person name="Goldberg J."/>
            <person name="Griggs A."/>
            <person name="Gujja S."/>
            <person name="Hansen M."/>
            <person name="Howarth C."/>
            <person name="Imamovic A."/>
            <person name="Ireland A."/>
            <person name="Larimer J."/>
            <person name="McCowan C."/>
            <person name="Murphy C."/>
            <person name="Pearson M."/>
            <person name="Poon T.W."/>
            <person name="Priest M."/>
            <person name="Roberts A."/>
            <person name="Saif S."/>
            <person name="Shea T."/>
            <person name="Sykes S."/>
            <person name="Wortman J."/>
            <person name="Nusbaum C."/>
            <person name="Birren B."/>
        </authorList>
    </citation>
    <scope>NUCLEOTIDE SEQUENCE</scope>
    <source>
        <strain evidence="2">Fo47</strain>
    </source>
</reference>
<dbReference type="VEuPathDB" id="FungiDB:FOZG_17429"/>
<dbReference type="EMBL" id="JH717918">
    <property type="protein sequence ID" value="EWZ28872.1"/>
    <property type="molecule type" value="Genomic_DNA"/>
</dbReference>
<reference evidence="2" key="1">
    <citation type="submission" date="2011-06" db="EMBL/GenBank/DDBJ databases">
        <title>The Genome Sequence of Fusarium oxysporum Fo47.</title>
        <authorList>
            <consortium name="The Broad Institute Genome Sequencing Platform"/>
            <person name="Ma L.-J."/>
            <person name="Gale L.R."/>
            <person name="Schwartz D.C."/>
            <person name="Zhou S."/>
            <person name="Corby-Kistler H."/>
            <person name="Young S.K."/>
            <person name="Zeng Q."/>
            <person name="Gargeya S."/>
            <person name="Fitzgerald M."/>
            <person name="Haas B."/>
            <person name="Abouelleil A."/>
            <person name="Alvarado L."/>
            <person name="Arachchi H.M."/>
            <person name="Berlin A."/>
            <person name="Brown A."/>
            <person name="Chapman S.B."/>
            <person name="Chen Z."/>
            <person name="Dunbar C."/>
            <person name="Freedman E."/>
            <person name="Gearin G."/>
            <person name="Gellesch M."/>
            <person name="Goldberg J."/>
            <person name="Griggs A."/>
            <person name="Gujja S."/>
            <person name="Heiman D."/>
            <person name="Howarth C."/>
            <person name="Larson L."/>
            <person name="Lui A."/>
            <person name="MacDonald P.J.P."/>
            <person name="Mehta T."/>
            <person name="Montmayeur A."/>
            <person name="Murphy C."/>
            <person name="Neiman D."/>
            <person name="Pearson M."/>
            <person name="Priest M."/>
            <person name="Roberts A."/>
            <person name="Saif S."/>
            <person name="Shea T."/>
            <person name="Shenoy N."/>
            <person name="Sisk P."/>
            <person name="Stolte C."/>
            <person name="Sykes S."/>
            <person name="Wortman J."/>
            <person name="Nusbaum C."/>
            <person name="Birren B."/>
        </authorList>
    </citation>
    <scope>NUCLEOTIDE SEQUENCE [LARGE SCALE GENOMIC DNA]</scope>
    <source>
        <strain evidence="2">Fo47</strain>
    </source>
</reference>
<feature type="compositionally biased region" description="Basic residues" evidence="1">
    <location>
        <begin position="91"/>
        <end position="100"/>
    </location>
</feature>
<gene>
    <name evidence="2" type="ORF">FOZG_17429</name>
</gene>
<name>W9J9Y8_FUSOX</name>